<dbReference type="RefSeq" id="WP_169491993.1">
    <property type="nucleotide sequence ID" value="NZ_AP029021.1"/>
</dbReference>
<organism evidence="3 4">
    <name type="scientific">Novosphingobium olei</name>
    <dbReference type="NCBI Taxonomy" id="2728851"/>
    <lineage>
        <taxon>Bacteria</taxon>
        <taxon>Pseudomonadati</taxon>
        <taxon>Pseudomonadota</taxon>
        <taxon>Alphaproteobacteria</taxon>
        <taxon>Sphingomonadales</taxon>
        <taxon>Sphingomonadaceae</taxon>
        <taxon>Novosphingobium</taxon>
    </lineage>
</organism>
<feature type="signal peptide" evidence="2">
    <location>
        <begin position="1"/>
        <end position="20"/>
    </location>
</feature>
<dbReference type="Proteomes" id="UP000583556">
    <property type="component" value="Unassembled WGS sequence"/>
</dbReference>
<keyword evidence="2" id="KW-0732">Signal</keyword>
<proteinExistence type="predicted"/>
<reference evidence="3 4" key="1">
    <citation type="submission" date="2020-04" db="EMBL/GenBank/DDBJ databases">
        <title>Novosphingobium sp. TW-4 isolated from soil.</title>
        <authorList>
            <person name="Dahal R.H."/>
            <person name="Chaudhary D.K."/>
        </authorList>
    </citation>
    <scope>NUCLEOTIDE SEQUENCE [LARGE SCALE GENOMIC DNA]</scope>
    <source>
        <strain evidence="3 4">TW-4</strain>
    </source>
</reference>
<sequence length="110" mass="10663">MRKLSIAAMSLAAAGALSLAACSEKTQDNAAATASSAANDVGNAADKVGDVAKDSADAVGAAASDAVDKADAAADKAAVAADKMGNHVKEGAAEAEATMQNEPVSKSKKD</sequence>
<gene>
    <name evidence="3" type="ORF">HHL27_03755</name>
</gene>
<evidence type="ECO:0000313" key="4">
    <source>
        <dbReference type="Proteomes" id="UP000583556"/>
    </source>
</evidence>
<keyword evidence="4" id="KW-1185">Reference proteome</keyword>
<evidence type="ECO:0000256" key="1">
    <source>
        <dbReference type="SAM" id="MobiDB-lite"/>
    </source>
</evidence>
<dbReference type="EMBL" id="JABBGM010000001">
    <property type="protein sequence ID" value="NML92789.1"/>
    <property type="molecule type" value="Genomic_DNA"/>
</dbReference>
<feature type="region of interest" description="Disordered" evidence="1">
    <location>
        <begin position="89"/>
        <end position="110"/>
    </location>
</feature>
<evidence type="ECO:0000256" key="2">
    <source>
        <dbReference type="SAM" id="SignalP"/>
    </source>
</evidence>
<evidence type="ECO:0000313" key="3">
    <source>
        <dbReference type="EMBL" id="NML92789.1"/>
    </source>
</evidence>
<feature type="chain" id="PRO_5030652960" evidence="2">
    <location>
        <begin position="21"/>
        <end position="110"/>
    </location>
</feature>
<name>A0A7Y0BM11_9SPHN</name>
<protein>
    <submittedName>
        <fullName evidence="3">Uncharacterized protein</fullName>
    </submittedName>
</protein>
<comment type="caution">
    <text evidence="3">The sequence shown here is derived from an EMBL/GenBank/DDBJ whole genome shotgun (WGS) entry which is preliminary data.</text>
</comment>
<dbReference type="AlphaFoldDB" id="A0A7Y0BM11"/>
<dbReference type="PROSITE" id="PS51257">
    <property type="entry name" value="PROKAR_LIPOPROTEIN"/>
    <property type="match status" value="1"/>
</dbReference>
<accession>A0A7Y0BM11</accession>